<keyword evidence="1" id="KW-1133">Transmembrane helix</keyword>
<proteinExistence type="predicted"/>
<feature type="transmembrane region" description="Helical" evidence="1">
    <location>
        <begin position="84"/>
        <end position="103"/>
    </location>
</feature>
<keyword evidence="1" id="KW-0812">Transmembrane</keyword>
<dbReference type="Proteomes" id="UP001165136">
    <property type="component" value="Unassembled WGS sequence"/>
</dbReference>
<dbReference type="RefSeq" id="WP_169739657.1">
    <property type="nucleotide sequence ID" value="NZ_BSTI01000004.1"/>
</dbReference>
<feature type="transmembrane region" description="Helical" evidence="1">
    <location>
        <begin position="21"/>
        <end position="42"/>
    </location>
</feature>
<evidence type="ECO:0000313" key="2">
    <source>
        <dbReference type="EMBL" id="GLY65359.1"/>
    </source>
</evidence>
<reference evidence="2" key="1">
    <citation type="submission" date="2023-03" db="EMBL/GenBank/DDBJ databases">
        <title>Amycolatopsis taiwanensis NBRC 103393.</title>
        <authorList>
            <person name="Ichikawa N."/>
            <person name="Sato H."/>
            <person name="Tonouchi N."/>
        </authorList>
    </citation>
    <scope>NUCLEOTIDE SEQUENCE</scope>
    <source>
        <strain evidence="2">NBRC 103393</strain>
    </source>
</reference>
<protein>
    <submittedName>
        <fullName evidence="2">Uncharacterized protein</fullName>
    </submittedName>
</protein>
<comment type="caution">
    <text evidence="2">The sequence shown here is derived from an EMBL/GenBank/DDBJ whole genome shotgun (WGS) entry which is preliminary data.</text>
</comment>
<keyword evidence="1" id="KW-0472">Membrane</keyword>
<evidence type="ECO:0000313" key="3">
    <source>
        <dbReference type="Proteomes" id="UP001165136"/>
    </source>
</evidence>
<evidence type="ECO:0000256" key="1">
    <source>
        <dbReference type="SAM" id="Phobius"/>
    </source>
</evidence>
<organism evidence="2 3">
    <name type="scientific">Amycolatopsis taiwanensis</name>
    <dbReference type="NCBI Taxonomy" id="342230"/>
    <lineage>
        <taxon>Bacteria</taxon>
        <taxon>Bacillati</taxon>
        <taxon>Actinomycetota</taxon>
        <taxon>Actinomycetes</taxon>
        <taxon>Pseudonocardiales</taxon>
        <taxon>Pseudonocardiaceae</taxon>
        <taxon>Amycolatopsis</taxon>
    </lineage>
</organism>
<feature type="transmembrane region" description="Helical" evidence="1">
    <location>
        <begin position="123"/>
        <end position="141"/>
    </location>
</feature>
<keyword evidence="3" id="KW-1185">Reference proteome</keyword>
<gene>
    <name evidence="2" type="ORF">Atai01_19780</name>
</gene>
<feature type="transmembrane region" description="Helical" evidence="1">
    <location>
        <begin position="54"/>
        <end position="72"/>
    </location>
</feature>
<feature type="transmembrane region" description="Helical" evidence="1">
    <location>
        <begin position="148"/>
        <end position="167"/>
    </location>
</feature>
<name>A0A9W6QWJ1_9PSEU</name>
<dbReference type="AlphaFoldDB" id="A0A9W6QWJ1"/>
<accession>A0A9W6QWJ1</accession>
<sequence>MSSDITTGPVEGRPARSRWAVACQLLGAAVFGAATMTTAWAWNSHLWLYNGDPVLPVVADLLGLFLLGAATRNASRNTERLGRLVLWTLTLFTAAFFVSFAGMTYGVEWTWHLPAEAQQGARLTTIAVVAGLAHLLIGWFLRSRKNPWLWLVLAESAWLAAFAWFFYGFTHWYVY</sequence>
<dbReference type="EMBL" id="BSTI01000004">
    <property type="protein sequence ID" value="GLY65359.1"/>
    <property type="molecule type" value="Genomic_DNA"/>
</dbReference>